<gene>
    <name evidence="2" type="ORF">SAMN05444412_11250</name>
</gene>
<evidence type="ECO:0008006" key="4">
    <source>
        <dbReference type="Google" id="ProtNLM"/>
    </source>
</evidence>
<dbReference type="Gene3D" id="3.40.1260.10">
    <property type="entry name" value="DsrEFH-like"/>
    <property type="match status" value="1"/>
</dbReference>
<dbReference type="PANTHER" id="PTHR37691">
    <property type="entry name" value="BLR3518 PROTEIN"/>
    <property type="match status" value="1"/>
</dbReference>
<feature type="chain" id="PRO_5046332032" description="DsrE/DsrF-like family protein" evidence="1">
    <location>
        <begin position="20"/>
        <end position="139"/>
    </location>
</feature>
<name>A0A1H3SKI9_9BACT</name>
<protein>
    <recommendedName>
        <fullName evidence="4">DsrE/DsrF-like family protein</fullName>
    </recommendedName>
</protein>
<dbReference type="SUPFAM" id="SSF75169">
    <property type="entry name" value="DsrEFH-like"/>
    <property type="match status" value="1"/>
</dbReference>
<dbReference type="InterPro" id="IPR003787">
    <property type="entry name" value="Sulphur_relay_DsrE/F-like"/>
</dbReference>
<proteinExistence type="predicted"/>
<accession>A0A1H3SKI9</accession>
<dbReference type="Pfam" id="PF02635">
    <property type="entry name" value="DsrE"/>
    <property type="match status" value="1"/>
</dbReference>
<reference evidence="2 3" key="1">
    <citation type="submission" date="2016-10" db="EMBL/GenBank/DDBJ databases">
        <authorList>
            <person name="Varghese N."/>
            <person name="Submissions S."/>
        </authorList>
    </citation>
    <scope>NUCLEOTIDE SEQUENCE [LARGE SCALE GENOMIC DNA]</scope>
    <source>
        <strain evidence="2 3">DSM 17997</strain>
    </source>
</reference>
<dbReference type="EMBL" id="FNQC01000012">
    <property type="protein sequence ID" value="SDZ38516.1"/>
    <property type="molecule type" value="Genomic_DNA"/>
</dbReference>
<dbReference type="RefSeq" id="WP_019598941.1">
    <property type="nucleotide sequence ID" value="NZ_FNQC01000012.1"/>
</dbReference>
<feature type="signal peptide" evidence="1">
    <location>
        <begin position="1"/>
        <end position="19"/>
    </location>
</feature>
<evidence type="ECO:0000313" key="2">
    <source>
        <dbReference type="EMBL" id="SDZ38516.1"/>
    </source>
</evidence>
<dbReference type="Proteomes" id="UP000199663">
    <property type="component" value="Unassembled WGS sequence"/>
</dbReference>
<evidence type="ECO:0000313" key="3">
    <source>
        <dbReference type="Proteomes" id="UP000199663"/>
    </source>
</evidence>
<dbReference type="InterPro" id="IPR027396">
    <property type="entry name" value="DsrEFH-like"/>
</dbReference>
<keyword evidence="3" id="KW-1185">Reference proteome</keyword>
<comment type="caution">
    <text evidence="2">The sequence shown here is derived from an EMBL/GenBank/DDBJ whole genome shotgun (WGS) entry which is preliminary data.</text>
</comment>
<organism evidence="2 3">
    <name type="scientific">Rhodonellum ikkaensis</name>
    <dbReference type="NCBI Taxonomy" id="336829"/>
    <lineage>
        <taxon>Bacteria</taxon>
        <taxon>Pseudomonadati</taxon>
        <taxon>Bacteroidota</taxon>
        <taxon>Cytophagia</taxon>
        <taxon>Cytophagales</taxon>
        <taxon>Cytophagaceae</taxon>
        <taxon>Rhodonellum</taxon>
    </lineage>
</organism>
<keyword evidence="1" id="KW-0732">Signal</keyword>
<sequence length="139" mass="15880">MRKIYFLLFFLFISFATLAQVVSEKEHLIVMQLTNGDTDVHKKFIRQLNNIMTAAPNAKIEVVTQGMGIDLLKTQQNPYEKELGLLVNKGVQFVICENTLRQREMKKDQFLTLAGFVPSAILEIVMKQEAGWIYIKAGD</sequence>
<dbReference type="PANTHER" id="PTHR37691:SF1">
    <property type="entry name" value="BLR3518 PROTEIN"/>
    <property type="match status" value="1"/>
</dbReference>
<evidence type="ECO:0000256" key="1">
    <source>
        <dbReference type="SAM" id="SignalP"/>
    </source>
</evidence>